<dbReference type="GO" id="GO:0019546">
    <property type="term" value="P:L-arginine deiminase pathway"/>
    <property type="evidence" value="ECO:0007669"/>
    <property type="project" value="TreeGrafter"/>
</dbReference>
<dbReference type="eggNOG" id="COG1834">
    <property type="taxonomic scope" value="Bacteria"/>
</dbReference>
<dbReference type="RefSeq" id="WP_015218716.1">
    <property type="nucleotide sequence ID" value="NC_019776.1"/>
</dbReference>
<evidence type="ECO:0000256" key="4">
    <source>
        <dbReference type="ARBA" id="ARBA00023239"/>
    </source>
</evidence>
<keyword evidence="3" id="KW-0520">NAD</keyword>
<dbReference type="InterPro" id="IPR048964">
    <property type="entry name" value="ArgZ/ArgE-like_C_1st"/>
</dbReference>
<evidence type="ECO:0000256" key="3">
    <source>
        <dbReference type="ARBA" id="ARBA00023027"/>
    </source>
</evidence>
<dbReference type="InterPro" id="IPR048963">
    <property type="entry name" value="ArgZ/ArgE-like_C_2nd"/>
</dbReference>
<dbReference type="GO" id="GO:0000166">
    <property type="term" value="F:nucleotide binding"/>
    <property type="evidence" value="ECO:0007669"/>
    <property type="project" value="UniProtKB-KW"/>
</dbReference>
<evidence type="ECO:0000259" key="8">
    <source>
        <dbReference type="Pfam" id="PF21571"/>
    </source>
</evidence>
<gene>
    <name evidence="9" type="ordered locus">Cyan10605_0853</name>
</gene>
<evidence type="ECO:0000259" key="6">
    <source>
        <dbReference type="Pfam" id="PF04455"/>
    </source>
</evidence>
<evidence type="ECO:0000256" key="1">
    <source>
        <dbReference type="ARBA" id="ARBA00001911"/>
    </source>
</evidence>
<accession>K9Z322</accession>
<dbReference type="SUPFAM" id="SSF55909">
    <property type="entry name" value="Pentein"/>
    <property type="match status" value="1"/>
</dbReference>
<dbReference type="CDD" id="cd12144">
    <property type="entry name" value="SDH_N_domain"/>
    <property type="match status" value="1"/>
</dbReference>
<dbReference type="eggNOG" id="COG1915">
    <property type="taxonomic scope" value="Bacteria"/>
</dbReference>
<dbReference type="OrthoDB" id="5386290at2"/>
<dbReference type="GO" id="GO:0008473">
    <property type="term" value="F:ornithine cyclodeaminase activity"/>
    <property type="evidence" value="ECO:0007669"/>
    <property type="project" value="UniProtKB-EC"/>
</dbReference>
<dbReference type="Pfam" id="PF21571">
    <property type="entry name" value="ArgZ-like_C_1st"/>
    <property type="match status" value="1"/>
</dbReference>
<name>K9Z322_CYAAP</name>
<dbReference type="KEGG" id="can:Cyan10605_0853"/>
<keyword evidence="10" id="KW-1185">Reference proteome</keyword>
<dbReference type="HOGENOM" id="CLU_392230_0_0_3"/>
<dbReference type="EMBL" id="CP003947">
    <property type="protein sequence ID" value="AFZ52985.1"/>
    <property type="molecule type" value="Genomic_DNA"/>
</dbReference>
<dbReference type="NCBIfam" id="TIGR00300">
    <property type="entry name" value="TIGR00300 family protein"/>
    <property type="match status" value="1"/>
</dbReference>
<protein>
    <recommendedName>
        <fullName evidence="5">ornithine cyclodeaminase</fullName>
        <ecNumber evidence="5">4.3.1.12</ecNumber>
    </recommendedName>
</protein>
<dbReference type="EC" id="4.3.1.12" evidence="5"/>
<feature type="domain" description="LOR/SDH bifunctional enzyme conserved" evidence="6">
    <location>
        <begin position="286"/>
        <end position="386"/>
    </location>
</feature>
<evidence type="ECO:0000256" key="2">
    <source>
        <dbReference type="ARBA" id="ARBA00022741"/>
    </source>
</evidence>
<dbReference type="Gene3D" id="3.75.10.10">
    <property type="entry name" value="L-arginine/glycine Amidinotransferase, Chain A"/>
    <property type="match status" value="1"/>
</dbReference>
<dbReference type="InterPro" id="IPR005239">
    <property type="entry name" value="ArgZ/ArgE-like"/>
</dbReference>
<evidence type="ECO:0000313" key="9">
    <source>
        <dbReference type="EMBL" id="AFZ52985.1"/>
    </source>
</evidence>
<proteinExistence type="predicted"/>
<dbReference type="Proteomes" id="UP000010480">
    <property type="component" value="Chromosome"/>
</dbReference>
<dbReference type="InterPro" id="IPR007545">
    <property type="entry name" value="LOR/SDH_bifunc_enz_cons_dom"/>
</dbReference>
<dbReference type="Pfam" id="PF04455">
    <property type="entry name" value="Saccharop_dh_N"/>
    <property type="match status" value="1"/>
</dbReference>
<reference evidence="10" key="1">
    <citation type="journal article" date="2013" name="Proc. Natl. Acad. Sci. U.S.A.">
        <title>Improving the coverage of the cyanobacterial phylum using diversity-driven genome sequencing.</title>
        <authorList>
            <person name="Shih P.M."/>
            <person name="Wu D."/>
            <person name="Latifi A."/>
            <person name="Axen S.D."/>
            <person name="Fewer D.P."/>
            <person name="Talla E."/>
            <person name="Calteau A."/>
            <person name="Cai F."/>
            <person name="Tandeau de Marsac N."/>
            <person name="Rippka R."/>
            <person name="Herdman M."/>
            <person name="Sivonen K."/>
            <person name="Coursin T."/>
            <person name="Laurent T."/>
            <person name="Goodwin L."/>
            <person name="Nolan M."/>
            <person name="Davenport K.W."/>
            <person name="Han C.S."/>
            <person name="Rubin E.M."/>
            <person name="Eisen J.A."/>
            <person name="Woyke T."/>
            <person name="Gugger M."/>
            <person name="Kerfeld C.A."/>
        </authorList>
    </citation>
    <scope>NUCLEOTIDE SEQUENCE [LARGE SCALE GENOMIC DNA]</scope>
    <source>
        <strain evidence="10">PCC 10605</strain>
    </source>
</reference>
<dbReference type="PANTHER" id="PTHR47271:SF2">
    <property type="entry name" value="ARGININE DEIMINASE"/>
    <property type="match status" value="1"/>
</dbReference>
<dbReference type="Pfam" id="PF19420">
    <property type="entry name" value="DDAH_eukar"/>
    <property type="match status" value="1"/>
</dbReference>
<dbReference type="SUPFAM" id="SSF52467">
    <property type="entry name" value="DHS-like NAD/FAD-binding domain"/>
    <property type="match status" value="1"/>
</dbReference>
<dbReference type="PANTHER" id="PTHR47271">
    <property type="entry name" value="ARGININE DEIMINASE"/>
    <property type="match status" value="1"/>
</dbReference>
<evidence type="ECO:0000313" key="10">
    <source>
        <dbReference type="Proteomes" id="UP000010480"/>
    </source>
</evidence>
<dbReference type="Gene3D" id="2.40.420.10">
    <property type="entry name" value="conserved putative lor/sdh protein from methanococcus maripaludis s2 domain"/>
    <property type="match status" value="1"/>
</dbReference>
<dbReference type="Pfam" id="PF21570">
    <property type="entry name" value="ArgZ-like_C_2nd"/>
    <property type="match status" value="1"/>
</dbReference>
<sequence length="705" mass="78461">MTDSIRILMCPPDHYDVDYVINPWMEGNIHKSSQDRAVEQWQKLYHIIKEYAIVDLVTPQKGVPDMVFTANAGLVLGDNVVLSRFYHPERQGEEPFFKQWFEENGFTVYELPKDLPFEGAGDALFDREGRWLWAGYGFRSELDSHPYIAKWLDTEVLSLRLIDNRFYHLDTCFCPLKDGYLLYYPEAFDSYSNRLIEMRVPAEKRIAIDEADAINFACNAVNINDVVIMNKISDDLNSRITEKGFKVIQTPLTEFLKAGGAAKCLTLRVTEPILEDVHANVSVVSKVLKMEGHLLDSGLMNRALDIIVKEGGSFKVLNFNLGLERQSPSNAEVRVSAPSNDVMEDIISQLIDLGAVSTPDKQVDANLETVVKAGVSPDDFYVTTIYPTEVRINGYWERVTNQRMDAAIVVSEENEGITATCKLLRDLEVGEKVVVGVEGIRTVRSPQSREERNKTQEFSFMSGGVSSERRVELLVEQIAWEMRHIRDQGGKVAVVAGPVVIHTGGSGHLARLIREGYVQCLLGGNAIAVHDMEQSLMGTSLGVDMRKGVPVSGGHRHHLKVINMVRRAGSIAQAVEQGIINQGIMYECVKNNIPFCLAGSIRDDGPLPDTYMDLIKAQAEYARLLKGTDMILMLSTMLHSIGVGNMTPSGVKMVCVDINPAVVTKLSDRGSIESVGIVTDVGLFLSLLVQQLDKLTRRYELTSAS</sequence>
<keyword evidence="4" id="KW-0456">Lyase</keyword>
<dbReference type="Gene3D" id="3.40.50.10690">
    <property type="entry name" value="putative lor/sdh protein like domains"/>
    <property type="match status" value="1"/>
</dbReference>
<feature type="domain" description="Arginine dihydrolase ArgZ/ArgE-like C-terminal first subdomain" evidence="8">
    <location>
        <begin position="387"/>
        <end position="475"/>
    </location>
</feature>
<dbReference type="GO" id="GO:0016990">
    <property type="term" value="F:arginine deiminase activity"/>
    <property type="evidence" value="ECO:0007669"/>
    <property type="project" value="TreeGrafter"/>
</dbReference>
<dbReference type="STRING" id="755178.Cyan10605_0853"/>
<keyword evidence="2" id="KW-0547">Nucleotide-binding</keyword>
<dbReference type="AlphaFoldDB" id="K9Z322"/>
<organism evidence="9 10">
    <name type="scientific">Cyanobacterium aponinum (strain PCC 10605)</name>
    <dbReference type="NCBI Taxonomy" id="755178"/>
    <lineage>
        <taxon>Bacteria</taxon>
        <taxon>Bacillati</taxon>
        <taxon>Cyanobacteriota</taxon>
        <taxon>Cyanophyceae</taxon>
        <taxon>Oscillatoriophycideae</taxon>
        <taxon>Chroococcales</taxon>
        <taxon>Geminocystaceae</taxon>
        <taxon>Cyanobacterium</taxon>
    </lineage>
</organism>
<evidence type="ECO:0000256" key="5">
    <source>
        <dbReference type="ARBA" id="ARBA00066346"/>
    </source>
</evidence>
<dbReference type="InterPro" id="IPR029035">
    <property type="entry name" value="DHS-like_NAD/FAD-binding_dom"/>
</dbReference>
<evidence type="ECO:0000259" key="7">
    <source>
        <dbReference type="Pfam" id="PF21570"/>
    </source>
</evidence>
<comment type="cofactor">
    <cofactor evidence="1">
        <name>NAD(+)</name>
        <dbReference type="ChEBI" id="CHEBI:57540"/>
    </cofactor>
</comment>
<feature type="domain" description="Arginine dihydrolase ArgZ/ArgE-like C-terminal second subdomain" evidence="7">
    <location>
        <begin position="476"/>
        <end position="688"/>
    </location>
</feature>
<dbReference type="PATRIC" id="fig|755178.3.peg.896"/>